<feature type="compositionally biased region" description="Low complexity" evidence="1">
    <location>
        <begin position="27"/>
        <end position="45"/>
    </location>
</feature>
<reference evidence="3" key="1">
    <citation type="submission" date="2015-04" db="UniProtKB">
        <authorList>
            <consortium name="EnsemblPlants"/>
        </authorList>
    </citation>
    <scope>IDENTIFICATION</scope>
</reference>
<proteinExistence type="predicted"/>
<protein>
    <recommendedName>
        <fullName evidence="2">GIR1-like zinc ribbon domain-containing protein</fullName>
    </recommendedName>
</protein>
<reference evidence="3" key="2">
    <citation type="submission" date="2018-05" db="EMBL/GenBank/DDBJ databases">
        <title>OmerRS3 (Oryza meridionalis Reference Sequence Version 3).</title>
        <authorList>
            <person name="Zhang J."/>
            <person name="Kudrna D."/>
            <person name="Lee S."/>
            <person name="Talag J."/>
            <person name="Welchert J."/>
            <person name="Wing R.A."/>
        </authorList>
    </citation>
    <scope>NUCLEOTIDE SEQUENCE [LARGE SCALE GENOMIC DNA]</scope>
    <source>
        <strain evidence="3">cv. OR44</strain>
    </source>
</reference>
<feature type="region of interest" description="Disordered" evidence="1">
    <location>
        <begin position="140"/>
        <end position="179"/>
    </location>
</feature>
<feature type="region of interest" description="Disordered" evidence="1">
    <location>
        <begin position="1"/>
        <end position="101"/>
    </location>
</feature>
<accession>A0A0E0F9L7</accession>
<feature type="domain" description="GIR1-like zinc ribbon" evidence="2">
    <location>
        <begin position="230"/>
        <end position="265"/>
    </location>
</feature>
<dbReference type="Proteomes" id="UP000008021">
    <property type="component" value="Chromosome 12"/>
</dbReference>
<name>A0A0E0F9L7_9ORYZ</name>
<dbReference type="AlphaFoldDB" id="A0A0E0F9L7"/>
<dbReference type="STRING" id="40149.A0A0E0F9L7"/>
<feature type="compositionally biased region" description="Low complexity" evidence="1">
    <location>
        <begin position="205"/>
        <end position="215"/>
    </location>
</feature>
<dbReference type="InterPro" id="IPR056440">
    <property type="entry name" value="Zn-ribbon_GIR1"/>
</dbReference>
<dbReference type="eggNOG" id="ENOG502R3H7">
    <property type="taxonomic scope" value="Eukaryota"/>
</dbReference>
<dbReference type="InterPro" id="IPR055281">
    <property type="entry name" value="GIR1-2/SIED1"/>
</dbReference>
<dbReference type="Pfam" id="PF24747">
    <property type="entry name" value="Zn-ribbon_GIR1"/>
    <property type="match status" value="1"/>
</dbReference>
<feature type="compositionally biased region" description="Basic and acidic residues" evidence="1">
    <location>
        <begin position="58"/>
        <end position="87"/>
    </location>
</feature>
<dbReference type="EnsemblPlants" id="OMERI12G01760.1">
    <property type="protein sequence ID" value="OMERI12G01760.1"/>
    <property type="gene ID" value="OMERI12G01760"/>
</dbReference>
<dbReference type="PANTHER" id="PTHR33177">
    <property type="entry name" value="PUTATIVE-RELATED"/>
    <property type="match status" value="1"/>
</dbReference>
<evidence type="ECO:0000313" key="4">
    <source>
        <dbReference type="Proteomes" id="UP000008021"/>
    </source>
</evidence>
<evidence type="ECO:0000259" key="2">
    <source>
        <dbReference type="Pfam" id="PF24747"/>
    </source>
</evidence>
<dbReference type="PANTHER" id="PTHR33177:SF65">
    <property type="entry name" value="OS12G0157700 PROTEIN"/>
    <property type="match status" value="1"/>
</dbReference>
<evidence type="ECO:0000313" key="3">
    <source>
        <dbReference type="EnsemblPlants" id="OMERI12G01760.1"/>
    </source>
</evidence>
<evidence type="ECO:0000256" key="1">
    <source>
        <dbReference type="SAM" id="MobiDB-lite"/>
    </source>
</evidence>
<dbReference type="HOGENOM" id="CLU_1144148_0_0_1"/>
<feature type="region of interest" description="Disordered" evidence="1">
    <location>
        <begin position="191"/>
        <end position="226"/>
    </location>
</feature>
<sequence>MGAPSPPPPPPSSHLSHGLLRRRHRSSSSAAATAYSAVGSSASASTVADNAKANLAVPKEEHGSGRHDDGGAKEEHGGAGAEEKHGDDVEEEHGGGGSGFLGLQSVLIAREVTFLPYHLSSPRGTAPGTELVPPGTKLYRPLDRARSNGQDFGTGQYWYRPLGSMSRSNGNGGGGSTRGARLELQLNLSPPAVGMEVDGNDDSDSSSPTSCVSSDGRSSAGGSPGDKSPMVIGACTRCLMYCMVAKKDYPTCINCKQPSLVDLLQNQDAAAAAHADADKKRGGKRK</sequence>
<keyword evidence="4" id="KW-1185">Reference proteome</keyword>
<feature type="compositionally biased region" description="Pro residues" evidence="1">
    <location>
        <begin position="1"/>
        <end position="12"/>
    </location>
</feature>
<organism evidence="3">
    <name type="scientific">Oryza meridionalis</name>
    <dbReference type="NCBI Taxonomy" id="40149"/>
    <lineage>
        <taxon>Eukaryota</taxon>
        <taxon>Viridiplantae</taxon>
        <taxon>Streptophyta</taxon>
        <taxon>Embryophyta</taxon>
        <taxon>Tracheophyta</taxon>
        <taxon>Spermatophyta</taxon>
        <taxon>Magnoliopsida</taxon>
        <taxon>Liliopsida</taxon>
        <taxon>Poales</taxon>
        <taxon>Poaceae</taxon>
        <taxon>BOP clade</taxon>
        <taxon>Oryzoideae</taxon>
        <taxon>Oryzeae</taxon>
        <taxon>Oryzinae</taxon>
        <taxon>Oryza</taxon>
    </lineage>
</organism>
<dbReference type="Gramene" id="OMERI12G01760.1">
    <property type="protein sequence ID" value="OMERI12G01760.1"/>
    <property type="gene ID" value="OMERI12G01760"/>
</dbReference>